<dbReference type="Proteomes" id="UP000595437">
    <property type="component" value="Chromosome 18"/>
</dbReference>
<sequence length="239" mass="27768">MHIIFHILDQKGRPHHFSGLELNPEELSAAFTPKTKAIIFNNPNNPLGKVYSREEIQMVADLCIKHNHMIFDDNKMIRMATIPGMWDRTITIGSAGKTFSVTGWKLGWALGPQHLIRNCQIVHQNLGRGSGLEREMERLESPECYFKSFPVTSRKRGLHCSWGYFILADWSAYKDKVDLSSETDKHMDYKFVKWLLKNRKLQVIPPSAFFSEDHKHIGESFIRLCFIKHNDSLQKRRKS</sequence>
<dbReference type="InterPro" id="IPR015422">
    <property type="entry name" value="PyrdxlP-dep_Trfase_small"/>
</dbReference>
<evidence type="ECO:0000256" key="4">
    <source>
        <dbReference type="ARBA" id="ARBA00022679"/>
    </source>
</evidence>
<keyword evidence="5" id="KW-0663">Pyridoxal phosphate</keyword>
<dbReference type="Gene3D" id="3.40.640.10">
    <property type="entry name" value="Type I PLP-dependent aspartate aminotransferase-like (Major domain)"/>
    <property type="match status" value="1"/>
</dbReference>
<proteinExistence type="predicted"/>
<dbReference type="EMBL" id="CP045907">
    <property type="protein sequence ID" value="QQP35628.1"/>
    <property type="molecule type" value="Genomic_DNA"/>
</dbReference>
<dbReference type="Pfam" id="PF00155">
    <property type="entry name" value="Aminotran_1_2"/>
    <property type="match status" value="1"/>
</dbReference>
<protein>
    <recommendedName>
        <fullName evidence="2">kynurenine--oxoglutarate transaminase</fullName>
        <ecNumber evidence="2">2.6.1.7</ecNumber>
    </recommendedName>
</protein>
<dbReference type="OrthoDB" id="2414662at2759"/>
<evidence type="ECO:0000313" key="8">
    <source>
        <dbReference type="EMBL" id="QQP35628.1"/>
    </source>
</evidence>
<dbReference type="GO" id="GO:0097053">
    <property type="term" value="P:L-kynurenine catabolic process"/>
    <property type="evidence" value="ECO:0007669"/>
    <property type="project" value="UniProtKB-UniPathway"/>
</dbReference>
<name>A0A7T8GQ37_CALRO</name>
<dbReference type="InterPro" id="IPR015424">
    <property type="entry name" value="PyrdxlP-dep_Trfase"/>
</dbReference>
<keyword evidence="3" id="KW-0032">Aminotransferase</keyword>
<dbReference type="InterPro" id="IPR004839">
    <property type="entry name" value="Aminotransferase_I/II_large"/>
</dbReference>
<feature type="domain" description="Aminotransferase class I/classII large" evidence="7">
    <location>
        <begin position="21"/>
        <end position="123"/>
    </location>
</feature>
<dbReference type="GO" id="GO:0016212">
    <property type="term" value="F:kynurenine-oxoglutarate transaminase activity"/>
    <property type="evidence" value="ECO:0007669"/>
    <property type="project" value="UniProtKB-EC"/>
</dbReference>
<dbReference type="InterPro" id="IPR051326">
    <property type="entry name" value="Kynurenine-oxoglutarate_AT"/>
</dbReference>
<dbReference type="InterPro" id="IPR015421">
    <property type="entry name" value="PyrdxlP-dep_Trfase_major"/>
</dbReference>
<accession>A0A7T8GQ37</accession>
<evidence type="ECO:0000259" key="7">
    <source>
        <dbReference type="Pfam" id="PF00155"/>
    </source>
</evidence>
<evidence type="ECO:0000256" key="6">
    <source>
        <dbReference type="ARBA" id="ARBA00024016"/>
    </source>
</evidence>
<dbReference type="GO" id="GO:0005739">
    <property type="term" value="C:mitochondrion"/>
    <property type="evidence" value="ECO:0007669"/>
    <property type="project" value="TreeGrafter"/>
</dbReference>
<comment type="cofactor">
    <cofactor evidence="1">
        <name>pyridoxal 5'-phosphate</name>
        <dbReference type="ChEBI" id="CHEBI:597326"/>
    </cofactor>
</comment>
<reference evidence="9" key="1">
    <citation type="submission" date="2021-01" db="EMBL/GenBank/DDBJ databases">
        <title>Caligus Genome Assembly.</title>
        <authorList>
            <person name="Gallardo-Escarate C."/>
        </authorList>
    </citation>
    <scope>NUCLEOTIDE SEQUENCE [LARGE SCALE GENOMIC DNA]</scope>
</reference>
<evidence type="ECO:0000256" key="2">
    <source>
        <dbReference type="ARBA" id="ARBA00012751"/>
    </source>
</evidence>
<gene>
    <name evidence="8" type="ORF">FKW44_023904</name>
</gene>
<dbReference type="UniPathway" id="UPA00334">
    <property type="reaction ID" value="UER00726"/>
</dbReference>
<dbReference type="EC" id="2.6.1.7" evidence="2"/>
<dbReference type="AlphaFoldDB" id="A0A7T8GQ37"/>
<keyword evidence="9" id="KW-1185">Reference proteome</keyword>
<dbReference type="PANTHER" id="PTHR43807">
    <property type="entry name" value="FI04487P"/>
    <property type="match status" value="1"/>
</dbReference>
<evidence type="ECO:0000256" key="3">
    <source>
        <dbReference type="ARBA" id="ARBA00022576"/>
    </source>
</evidence>
<keyword evidence="4" id="KW-0808">Transferase</keyword>
<evidence type="ECO:0000313" key="9">
    <source>
        <dbReference type="Proteomes" id="UP000595437"/>
    </source>
</evidence>
<dbReference type="GO" id="GO:0030170">
    <property type="term" value="F:pyridoxal phosphate binding"/>
    <property type="evidence" value="ECO:0007669"/>
    <property type="project" value="InterPro"/>
</dbReference>
<evidence type="ECO:0000256" key="5">
    <source>
        <dbReference type="ARBA" id="ARBA00022898"/>
    </source>
</evidence>
<dbReference type="CDD" id="cd00609">
    <property type="entry name" value="AAT_like"/>
    <property type="match status" value="1"/>
</dbReference>
<organism evidence="8 9">
    <name type="scientific">Caligus rogercresseyi</name>
    <name type="common">Sea louse</name>
    <dbReference type="NCBI Taxonomy" id="217165"/>
    <lineage>
        <taxon>Eukaryota</taxon>
        <taxon>Metazoa</taxon>
        <taxon>Ecdysozoa</taxon>
        <taxon>Arthropoda</taxon>
        <taxon>Crustacea</taxon>
        <taxon>Multicrustacea</taxon>
        <taxon>Hexanauplia</taxon>
        <taxon>Copepoda</taxon>
        <taxon>Siphonostomatoida</taxon>
        <taxon>Caligidae</taxon>
        <taxon>Caligus</taxon>
    </lineage>
</organism>
<dbReference type="SUPFAM" id="SSF53383">
    <property type="entry name" value="PLP-dependent transferases"/>
    <property type="match status" value="1"/>
</dbReference>
<dbReference type="PANTHER" id="PTHR43807:SF20">
    <property type="entry name" value="FI04487P"/>
    <property type="match status" value="1"/>
</dbReference>
<comment type="pathway">
    <text evidence="6">Amino-acid degradation; L-kynurenine degradation; kynurenate from L-kynurenine: step 1/2.</text>
</comment>
<dbReference type="Gene3D" id="3.90.1150.10">
    <property type="entry name" value="Aspartate Aminotransferase, domain 1"/>
    <property type="match status" value="1"/>
</dbReference>
<evidence type="ECO:0000256" key="1">
    <source>
        <dbReference type="ARBA" id="ARBA00001933"/>
    </source>
</evidence>